<reference evidence="2 3" key="1">
    <citation type="submission" date="2020-09" db="EMBL/GenBank/DDBJ databases">
        <title>Echinicola sp. CAU 1574 isolated from sand of Sido Beach.</title>
        <authorList>
            <person name="Kim W."/>
        </authorList>
    </citation>
    <scope>NUCLEOTIDE SEQUENCE [LARGE SCALE GENOMIC DNA]</scope>
    <source>
        <strain evidence="2 3">CAU 1574</strain>
    </source>
</reference>
<dbReference type="Gene3D" id="2.40.50.140">
    <property type="entry name" value="Nucleic acid-binding proteins"/>
    <property type="match status" value="1"/>
</dbReference>
<keyword evidence="1" id="KW-1133">Transmembrane helix</keyword>
<feature type="transmembrane region" description="Helical" evidence="1">
    <location>
        <begin position="126"/>
        <end position="146"/>
    </location>
</feature>
<feature type="transmembrane region" description="Helical" evidence="1">
    <location>
        <begin position="6"/>
        <end position="29"/>
    </location>
</feature>
<accession>A0ABR9ART7</accession>
<proteinExistence type="predicted"/>
<name>A0ABR9ART7_9BACT</name>
<protein>
    <recommendedName>
        <fullName evidence="4">DUF1449 family protein</fullName>
    </recommendedName>
</protein>
<evidence type="ECO:0000256" key="1">
    <source>
        <dbReference type="SAM" id="Phobius"/>
    </source>
</evidence>
<evidence type="ECO:0000313" key="3">
    <source>
        <dbReference type="Proteomes" id="UP000647133"/>
    </source>
</evidence>
<dbReference type="InterPro" id="IPR012340">
    <property type="entry name" value="NA-bd_OB-fold"/>
</dbReference>
<dbReference type="Proteomes" id="UP000647133">
    <property type="component" value="Unassembled WGS sequence"/>
</dbReference>
<keyword evidence="3" id="KW-1185">Reference proteome</keyword>
<gene>
    <name evidence="2" type="ORF">IFO69_17940</name>
</gene>
<comment type="caution">
    <text evidence="2">The sequence shown here is derived from an EMBL/GenBank/DDBJ whole genome shotgun (WGS) entry which is preliminary data.</text>
</comment>
<keyword evidence="1" id="KW-0812">Transmembrane</keyword>
<feature type="transmembrane region" description="Helical" evidence="1">
    <location>
        <begin position="86"/>
        <end position="111"/>
    </location>
</feature>
<dbReference type="RefSeq" id="WP_192011510.1">
    <property type="nucleotide sequence ID" value="NZ_JACYTQ010000007.1"/>
</dbReference>
<sequence length="232" mass="26338">MDSLINIIFSQVNITLTIFLILLVVYWLLTMISGIDFELDVEIDVDVDTGVDVDGGGTEFQDISNAEIHKDEVVGKRIQPLKWWQIFLIYFNFVGLPFMFTLTCFVFIWWFSTVLLTAVTVSYENVFGFGILIVTFFASLILTKIFTTPFKGFFKHLNKDGDKANDFIGRQGILLSSISGNKMGNAEVHINGDSMSIYVKSLNGDALNYQDRILIIKQSADKNYFLVQSYND</sequence>
<keyword evidence="1" id="KW-0472">Membrane</keyword>
<dbReference type="EMBL" id="JACYTQ010000007">
    <property type="protein sequence ID" value="MBD8490640.1"/>
    <property type="molecule type" value="Genomic_DNA"/>
</dbReference>
<organism evidence="2 3">
    <name type="scientific">Echinicola arenosa</name>
    <dbReference type="NCBI Taxonomy" id="2774144"/>
    <lineage>
        <taxon>Bacteria</taxon>
        <taxon>Pseudomonadati</taxon>
        <taxon>Bacteroidota</taxon>
        <taxon>Cytophagia</taxon>
        <taxon>Cytophagales</taxon>
        <taxon>Cyclobacteriaceae</taxon>
        <taxon>Echinicola</taxon>
    </lineage>
</organism>
<evidence type="ECO:0000313" key="2">
    <source>
        <dbReference type="EMBL" id="MBD8490640.1"/>
    </source>
</evidence>
<evidence type="ECO:0008006" key="4">
    <source>
        <dbReference type="Google" id="ProtNLM"/>
    </source>
</evidence>